<reference evidence="1" key="1">
    <citation type="submission" date="2021-05" db="EMBL/GenBank/DDBJ databases">
        <authorList>
            <person name="Pan Q."/>
            <person name="Jouanno E."/>
            <person name="Zahm M."/>
            <person name="Klopp C."/>
            <person name="Cabau C."/>
            <person name="Louis A."/>
            <person name="Berthelot C."/>
            <person name="Parey E."/>
            <person name="Roest Crollius H."/>
            <person name="Montfort J."/>
            <person name="Robinson-Rechavi M."/>
            <person name="Bouchez O."/>
            <person name="Lampietro C."/>
            <person name="Lopez Roques C."/>
            <person name="Donnadieu C."/>
            <person name="Postlethwait J."/>
            <person name="Bobe J."/>
            <person name="Dillon D."/>
            <person name="Chandos A."/>
            <person name="von Hippel F."/>
            <person name="Guiguen Y."/>
        </authorList>
    </citation>
    <scope>NUCLEOTIDE SEQUENCE</scope>
    <source>
        <strain evidence="1">YG-Jan2019</strain>
    </source>
</reference>
<organism evidence="1 2">
    <name type="scientific">Dallia pectoralis</name>
    <name type="common">Alaska blackfish</name>
    <dbReference type="NCBI Taxonomy" id="75939"/>
    <lineage>
        <taxon>Eukaryota</taxon>
        <taxon>Metazoa</taxon>
        <taxon>Chordata</taxon>
        <taxon>Craniata</taxon>
        <taxon>Vertebrata</taxon>
        <taxon>Euteleostomi</taxon>
        <taxon>Actinopterygii</taxon>
        <taxon>Neopterygii</taxon>
        <taxon>Teleostei</taxon>
        <taxon>Protacanthopterygii</taxon>
        <taxon>Esociformes</taxon>
        <taxon>Umbridae</taxon>
        <taxon>Dallia</taxon>
    </lineage>
</organism>
<gene>
    <name evidence="1" type="ORF">DPEC_G00158250</name>
</gene>
<sequence length="183" mass="20402">MTWLGVKLLFMLLTMAVCFYLSSSLDASPVVSLRYLKESLVGTEDTSLRLTCKAEYNRLLCGQIKAYWCRHSSQNCGELLDPMKYLTVVNETKLVSDDILRQVDIVFKQLALADQGVYQCHAKCDIDGHSALGHFINITVKAAPIVNIKNANDGGPNRTYNTGLVLFSLVILEIFQIHLGSEQ</sequence>
<protein>
    <submittedName>
        <fullName evidence="1">Uncharacterized protein</fullName>
    </submittedName>
</protein>
<evidence type="ECO:0000313" key="1">
    <source>
        <dbReference type="EMBL" id="KAJ8004349.1"/>
    </source>
</evidence>
<dbReference type="EMBL" id="CM055739">
    <property type="protein sequence ID" value="KAJ8004349.1"/>
    <property type="molecule type" value="Genomic_DNA"/>
</dbReference>
<keyword evidence="2" id="KW-1185">Reference proteome</keyword>
<proteinExistence type="predicted"/>
<evidence type="ECO:0000313" key="2">
    <source>
        <dbReference type="Proteomes" id="UP001157502"/>
    </source>
</evidence>
<name>A0ACC2GKS2_DALPE</name>
<accession>A0ACC2GKS2</accession>
<dbReference type="Proteomes" id="UP001157502">
    <property type="component" value="Chromosome 12"/>
</dbReference>
<comment type="caution">
    <text evidence="1">The sequence shown here is derived from an EMBL/GenBank/DDBJ whole genome shotgun (WGS) entry which is preliminary data.</text>
</comment>